<gene>
    <name evidence="1" type="ORF">NIIDNTM18_05150</name>
</gene>
<proteinExistence type="predicted"/>
<reference evidence="1 2" key="1">
    <citation type="submission" date="2020-07" db="EMBL/GenBank/DDBJ databases">
        <title>Complete genome sequence of Mycolicibacterium litorale like strain isolated from cardiac implantable electronic device infection.</title>
        <authorList>
            <person name="Fukano H."/>
            <person name="Miyama H."/>
            <person name="Hoshino Y."/>
        </authorList>
    </citation>
    <scope>NUCLEOTIDE SEQUENCE [LARGE SCALE GENOMIC DNA]</scope>
    <source>
        <strain evidence="1 2">NIIDNTM18</strain>
    </source>
</reference>
<evidence type="ECO:0000313" key="2">
    <source>
        <dbReference type="Proteomes" id="UP000515734"/>
    </source>
</evidence>
<name>A0A6S6P1N6_9MYCO</name>
<protein>
    <submittedName>
        <fullName evidence="1">Uncharacterized protein</fullName>
    </submittedName>
</protein>
<evidence type="ECO:0000313" key="1">
    <source>
        <dbReference type="EMBL" id="BCI51237.1"/>
    </source>
</evidence>
<organism evidence="1 2">
    <name type="scientific">Mycolicibacterium litorale</name>
    <dbReference type="NCBI Taxonomy" id="758802"/>
    <lineage>
        <taxon>Bacteria</taxon>
        <taxon>Bacillati</taxon>
        <taxon>Actinomycetota</taxon>
        <taxon>Actinomycetes</taxon>
        <taxon>Mycobacteriales</taxon>
        <taxon>Mycobacteriaceae</taxon>
        <taxon>Mycolicibacterium</taxon>
    </lineage>
</organism>
<sequence>MANSLLDFVMSLVRDPDAAARYAADPAAAIADAQLTDVTSVDVDNLIPVVTESMPMAAPSTGLDAFGAEPASNVWASGAATAAFDAFGDPAPVAGVIDTGAPVIDTAQAIDPAVDVLTQPDAFVDTVSPQFTDPVFGDETPTGTENADVWGAAVDDDQPADHTPGFDLFD</sequence>
<dbReference type="InterPro" id="IPR049709">
    <property type="entry name" value="IniB-like_N"/>
</dbReference>
<dbReference type="RefSeq" id="WP_185294227.1">
    <property type="nucleotide sequence ID" value="NZ_AP023287.1"/>
</dbReference>
<accession>A0A6S6P1N6</accession>
<dbReference type="AlphaFoldDB" id="A0A6S6P1N6"/>
<dbReference type="NCBIfam" id="NF038176">
    <property type="entry name" value="Rv0340_fam"/>
    <property type="match status" value="1"/>
</dbReference>
<dbReference type="Proteomes" id="UP000515734">
    <property type="component" value="Chromosome"/>
</dbReference>
<dbReference type="EMBL" id="AP023287">
    <property type="protein sequence ID" value="BCI51237.1"/>
    <property type="molecule type" value="Genomic_DNA"/>
</dbReference>
<dbReference type="NCBIfam" id="NF038175">
    <property type="entry name" value="IniB_NTERM"/>
    <property type="match status" value="1"/>
</dbReference>